<evidence type="ECO:0000256" key="8">
    <source>
        <dbReference type="PIRNR" id="PIRNR001361"/>
    </source>
</evidence>
<sequence length="328" mass="35193">MTAIYPEGCLRRVLTLVVVGPCSIHDTRAALAYADRLVSVRNELSGELEIVTRAYFEKPRTRTGWKGLLYDPLIDDSGDIEGGIRAARDLLVRLTGMGMPVATEFLSPVAAHYLADLVSWGAIGARTTESQIHRELASGLPFPIGFKNSTDGNVKIATDAIYAASAPHQYLGVTDTGHFARISTLGNPDCHLVLRGGVRPNYDAPSLCTSCGALALAGLDQRVIIDASHGNSGKNYGNQVPVCDVIAEQISEGEQRIVGVMIESNLLAGRKDYEPGEAVPFGMSITDACLGWTDTVRVLDRLAKATSSRRKTMQQVQTKTIPEGCPPA</sequence>
<dbReference type="InterPro" id="IPR006219">
    <property type="entry name" value="DAHP_synth_1"/>
</dbReference>
<evidence type="ECO:0000259" key="9">
    <source>
        <dbReference type="Pfam" id="PF00793"/>
    </source>
</evidence>
<evidence type="ECO:0000256" key="3">
    <source>
        <dbReference type="ARBA" id="ARBA00007985"/>
    </source>
</evidence>
<evidence type="ECO:0000256" key="1">
    <source>
        <dbReference type="ARBA" id="ARBA00003726"/>
    </source>
</evidence>
<dbReference type="SUPFAM" id="SSF51569">
    <property type="entry name" value="Aldolase"/>
    <property type="match status" value="1"/>
</dbReference>
<comment type="catalytic activity">
    <reaction evidence="7 8">
        <text>D-erythrose 4-phosphate + phosphoenolpyruvate + H2O = 7-phospho-2-dehydro-3-deoxy-D-arabino-heptonate + phosphate</text>
        <dbReference type="Rhea" id="RHEA:14717"/>
        <dbReference type="ChEBI" id="CHEBI:15377"/>
        <dbReference type="ChEBI" id="CHEBI:16897"/>
        <dbReference type="ChEBI" id="CHEBI:43474"/>
        <dbReference type="ChEBI" id="CHEBI:58394"/>
        <dbReference type="ChEBI" id="CHEBI:58702"/>
        <dbReference type="EC" id="2.5.1.54"/>
    </reaction>
</comment>
<dbReference type="GO" id="GO:0005737">
    <property type="term" value="C:cytoplasm"/>
    <property type="evidence" value="ECO:0007669"/>
    <property type="project" value="TreeGrafter"/>
</dbReference>
<keyword evidence="5 8" id="KW-0808">Transferase</keyword>
<gene>
    <name evidence="10" type="ORF">WJ53_14385</name>
</gene>
<evidence type="ECO:0000256" key="2">
    <source>
        <dbReference type="ARBA" id="ARBA00004688"/>
    </source>
</evidence>
<keyword evidence="4 8" id="KW-0028">Amino-acid biosynthesis</keyword>
<evidence type="ECO:0000256" key="6">
    <source>
        <dbReference type="ARBA" id="ARBA00023141"/>
    </source>
</evidence>
<evidence type="ECO:0000313" key="10">
    <source>
        <dbReference type="EMBL" id="KVM24961.1"/>
    </source>
</evidence>
<dbReference type="GO" id="GO:0008652">
    <property type="term" value="P:amino acid biosynthetic process"/>
    <property type="evidence" value="ECO:0007669"/>
    <property type="project" value="UniProtKB-KW"/>
</dbReference>
<comment type="function">
    <text evidence="1 8">Stereospecific condensation of phosphoenolpyruvate (PEP) and D-erythrose-4-phosphate (E4P) giving rise to 3-deoxy-D-arabino-heptulosonate-7-phosphate (DAHP).</text>
</comment>
<proteinExistence type="inferred from homology"/>
<dbReference type="EC" id="2.5.1.54" evidence="8"/>
<comment type="pathway">
    <text evidence="2 8">Metabolic intermediate biosynthesis; chorismate biosynthesis; chorismate from D-erythrose 4-phosphate and phosphoenolpyruvate: step 1/7.</text>
</comment>
<dbReference type="PANTHER" id="PTHR21225:SF12">
    <property type="entry name" value="PHOSPHO-2-DEHYDRO-3-DEOXYHEPTONATE ALDOLASE, TYROSINE-INHIBITED"/>
    <property type="match status" value="1"/>
</dbReference>
<protein>
    <recommendedName>
        <fullName evidence="8">Phospho-2-dehydro-3-deoxyheptonate aldolase</fullName>
        <ecNumber evidence="8">2.5.1.54</ecNumber>
    </recommendedName>
</protein>
<dbReference type="NCBIfam" id="TIGR00034">
    <property type="entry name" value="aroFGH"/>
    <property type="match status" value="1"/>
</dbReference>
<comment type="caution">
    <text evidence="10">The sequence shown here is derived from an EMBL/GenBank/DDBJ whole genome shotgun (WGS) entry which is preliminary data.</text>
</comment>
<dbReference type="InterPro" id="IPR013785">
    <property type="entry name" value="Aldolase_TIM"/>
</dbReference>
<reference evidence="10 11" key="1">
    <citation type="submission" date="2015-11" db="EMBL/GenBank/DDBJ databases">
        <title>Expanding the genomic diversity of Burkholderia species for the development of highly accurate diagnostics.</title>
        <authorList>
            <person name="Sahl J."/>
            <person name="Keim P."/>
            <person name="Wagner D."/>
        </authorList>
    </citation>
    <scope>NUCLEOTIDE SEQUENCE [LARGE SCALE GENOMIC DNA]</scope>
    <source>
        <strain evidence="10 11">MSMB2058</strain>
    </source>
</reference>
<dbReference type="PIRSF" id="PIRSF001361">
    <property type="entry name" value="DAHP_synthase"/>
    <property type="match status" value="1"/>
</dbReference>
<dbReference type="PANTHER" id="PTHR21225">
    <property type="entry name" value="PHOSPHO-2-DEHYDRO-3-DEOXYHEPTONATE ALDOLASE DAHP SYNTHETASE"/>
    <property type="match status" value="1"/>
</dbReference>
<feature type="domain" description="DAHP synthetase I/KDSA" evidence="9">
    <location>
        <begin position="16"/>
        <end position="298"/>
    </location>
</feature>
<dbReference type="Pfam" id="PF00793">
    <property type="entry name" value="DAHP_synth_1"/>
    <property type="match status" value="1"/>
</dbReference>
<dbReference type="AlphaFoldDB" id="A0AB73FUW1"/>
<dbReference type="GO" id="GO:0003849">
    <property type="term" value="F:3-deoxy-7-phosphoheptulonate synthase activity"/>
    <property type="evidence" value="ECO:0007669"/>
    <property type="project" value="UniProtKB-EC"/>
</dbReference>
<dbReference type="EMBL" id="LOZE01000112">
    <property type="protein sequence ID" value="KVM24961.1"/>
    <property type="molecule type" value="Genomic_DNA"/>
</dbReference>
<comment type="similarity">
    <text evidence="3 8">Belongs to the class-I DAHP synthase family.</text>
</comment>
<accession>A0AB73FUW1</accession>
<dbReference type="NCBIfam" id="NF009395">
    <property type="entry name" value="PRK12755.1"/>
    <property type="match status" value="1"/>
</dbReference>
<organism evidence="10 11">
    <name type="scientific">Burkholderia ubonensis</name>
    <dbReference type="NCBI Taxonomy" id="101571"/>
    <lineage>
        <taxon>Bacteria</taxon>
        <taxon>Pseudomonadati</taxon>
        <taxon>Pseudomonadota</taxon>
        <taxon>Betaproteobacteria</taxon>
        <taxon>Burkholderiales</taxon>
        <taxon>Burkholderiaceae</taxon>
        <taxon>Burkholderia</taxon>
        <taxon>Burkholderia cepacia complex</taxon>
    </lineage>
</organism>
<name>A0AB73FUW1_9BURK</name>
<evidence type="ECO:0000256" key="7">
    <source>
        <dbReference type="ARBA" id="ARBA00047508"/>
    </source>
</evidence>
<evidence type="ECO:0000313" key="11">
    <source>
        <dbReference type="Proteomes" id="UP000061665"/>
    </source>
</evidence>
<keyword evidence="6 8" id="KW-0057">Aromatic amino acid biosynthesis</keyword>
<evidence type="ECO:0000256" key="4">
    <source>
        <dbReference type="ARBA" id="ARBA00022605"/>
    </source>
</evidence>
<dbReference type="Gene3D" id="3.20.20.70">
    <property type="entry name" value="Aldolase class I"/>
    <property type="match status" value="1"/>
</dbReference>
<dbReference type="Proteomes" id="UP000061665">
    <property type="component" value="Unassembled WGS sequence"/>
</dbReference>
<evidence type="ECO:0000256" key="5">
    <source>
        <dbReference type="ARBA" id="ARBA00022679"/>
    </source>
</evidence>
<dbReference type="GO" id="GO:0009073">
    <property type="term" value="P:aromatic amino acid family biosynthetic process"/>
    <property type="evidence" value="ECO:0007669"/>
    <property type="project" value="UniProtKB-KW"/>
</dbReference>
<dbReference type="InterPro" id="IPR006218">
    <property type="entry name" value="DAHP1/KDSA"/>
</dbReference>